<dbReference type="RefSeq" id="WP_056943085.1">
    <property type="nucleotide sequence ID" value="NZ_AZCX01000012.1"/>
</dbReference>
<dbReference type="Pfam" id="PF08543">
    <property type="entry name" value="Phos_pyr_kin"/>
    <property type="match status" value="1"/>
</dbReference>
<keyword evidence="12" id="KW-0784">Thiamine biosynthesis</keyword>
<dbReference type="EMBL" id="AZCX01000012">
    <property type="protein sequence ID" value="KRK47118.1"/>
    <property type="molecule type" value="Genomic_DNA"/>
</dbReference>
<dbReference type="AlphaFoldDB" id="A0A0R1HKC6"/>
<comment type="catalytic activity">
    <reaction evidence="1">
        <text>4-amino-5-hydroxymethyl-2-methylpyrimidine + ATP = 4-amino-2-methyl-5-(phosphooxymethyl)pyrimidine + ADP + H(+)</text>
        <dbReference type="Rhea" id="RHEA:23096"/>
        <dbReference type="ChEBI" id="CHEBI:15378"/>
        <dbReference type="ChEBI" id="CHEBI:16892"/>
        <dbReference type="ChEBI" id="CHEBI:30616"/>
        <dbReference type="ChEBI" id="CHEBI:58354"/>
        <dbReference type="ChEBI" id="CHEBI:456216"/>
        <dbReference type="EC" id="2.7.1.49"/>
    </reaction>
</comment>
<comment type="pathway">
    <text evidence="3">Cofactor biosynthesis; thiamine diphosphate biosynthesis; 4-amino-2-methyl-5-diphosphomethylpyrimidine from 5-amino-1-(5-phospho-D-ribosyl)imidazole: step 3/3.</text>
</comment>
<dbReference type="GO" id="GO:0005524">
    <property type="term" value="F:ATP binding"/>
    <property type="evidence" value="ECO:0007669"/>
    <property type="project" value="UniProtKB-KW"/>
</dbReference>
<evidence type="ECO:0000256" key="7">
    <source>
        <dbReference type="ARBA" id="ARBA00019161"/>
    </source>
</evidence>
<sequence length="276" mass="29247">MTEEMINTFPQTLTIAGTDSGGGAGVMADLKTMQERHVFSTAVIVAVTAQNTLGVQDFMAMPKQLIDEQFASLADDFAIKACKTGMLADAEHVHIVVENLRKYDFGPVTVDPVMIAKGGAALLADDAIETVKTELLPLATIVTPNLPEAERLTGMTIKTAADMRASAVKLRDLGALNVVIKGGHNGSDEVSDFVLLADGAEFWLSAPRVDTIRTHGTGDTLSSCITAELAKGASVEAAIRTAKDYVEAAIRNTIQVGHGHGPLNHWAYGEAHHDSL</sequence>
<dbReference type="EC" id="2.7.4.7" evidence="6"/>
<dbReference type="PANTHER" id="PTHR20858:SF17">
    <property type="entry name" value="HYDROXYMETHYLPYRIMIDINE_PHOSPHOMETHYLPYRIMIDINE KINASE THI20-RELATED"/>
    <property type="match status" value="1"/>
</dbReference>
<dbReference type="Proteomes" id="UP000050911">
    <property type="component" value="Unassembled WGS sequence"/>
</dbReference>
<comment type="catalytic activity">
    <reaction evidence="2">
        <text>4-amino-2-methyl-5-(phosphooxymethyl)pyrimidine + ATP = 4-amino-2-methyl-5-(diphosphooxymethyl)pyrimidine + ADP</text>
        <dbReference type="Rhea" id="RHEA:19893"/>
        <dbReference type="ChEBI" id="CHEBI:30616"/>
        <dbReference type="ChEBI" id="CHEBI:57841"/>
        <dbReference type="ChEBI" id="CHEBI:58354"/>
        <dbReference type="ChEBI" id="CHEBI:456216"/>
        <dbReference type="EC" id="2.7.4.7"/>
    </reaction>
</comment>
<dbReference type="PATRIC" id="fig|1302272.5.peg.741"/>
<dbReference type="Gene3D" id="3.40.1190.20">
    <property type="match status" value="1"/>
</dbReference>
<evidence type="ECO:0000256" key="13">
    <source>
        <dbReference type="ARBA" id="ARBA00037917"/>
    </source>
</evidence>
<evidence type="ECO:0000256" key="11">
    <source>
        <dbReference type="ARBA" id="ARBA00022840"/>
    </source>
</evidence>
<dbReference type="GO" id="GO:0008902">
    <property type="term" value="F:hydroxymethylpyrimidine kinase activity"/>
    <property type="evidence" value="ECO:0007669"/>
    <property type="project" value="UniProtKB-EC"/>
</dbReference>
<evidence type="ECO:0000256" key="5">
    <source>
        <dbReference type="ARBA" id="ARBA00012135"/>
    </source>
</evidence>
<dbReference type="GO" id="GO:0008972">
    <property type="term" value="F:phosphomethylpyrimidine kinase activity"/>
    <property type="evidence" value="ECO:0007669"/>
    <property type="project" value="UniProtKB-EC"/>
</dbReference>
<dbReference type="PANTHER" id="PTHR20858">
    <property type="entry name" value="PHOSPHOMETHYLPYRIMIDINE KINASE"/>
    <property type="match status" value="1"/>
</dbReference>
<dbReference type="FunFam" id="3.40.1190.20:FF:000003">
    <property type="entry name" value="Phosphomethylpyrimidine kinase ThiD"/>
    <property type="match status" value="1"/>
</dbReference>
<name>A0A0R1HKC6_9LACO</name>
<gene>
    <name evidence="17" type="ORF">FC96_GL000741</name>
</gene>
<comment type="caution">
    <text evidence="17">The sequence shown here is derived from an EMBL/GenBank/DDBJ whole genome shotgun (WGS) entry which is preliminary data.</text>
</comment>
<keyword evidence="10 17" id="KW-0418">Kinase</keyword>
<evidence type="ECO:0000256" key="12">
    <source>
        <dbReference type="ARBA" id="ARBA00022977"/>
    </source>
</evidence>
<dbReference type="GO" id="GO:0005829">
    <property type="term" value="C:cytosol"/>
    <property type="evidence" value="ECO:0007669"/>
    <property type="project" value="TreeGrafter"/>
</dbReference>
<dbReference type="CDD" id="cd01169">
    <property type="entry name" value="HMPP_kinase"/>
    <property type="match status" value="1"/>
</dbReference>
<evidence type="ECO:0000313" key="17">
    <source>
        <dbReference type="EMBL" id="KRK47118.1"/>
    </source>
</evidence>
<dbReference type="SUPFAM" id="SSF53613">
    <property type="entry name" value="Ribokinase-like"/>
    <property type="match status" value="1"/>
</dbReference>
<dbReference type="STRING" id="1302272.FC96_GL000741"/>
<proteinExistence type="inferred from homology"/>
<keyword evidence="11" id="KW-0067">ATP-binding</keyword>
<evidence type="ECO:0000256" key="1">
    <source>
        <dbReference type="ARBA" id="ARBA00000151"/>
    </source>
</evidence>
<keyword evidence="9" id="KW-0547">Nucleotide-binding</keyword>
<evidence type="ECO:0000256" key="9">
    <source>
        <dbReference type="ARBA" id="ARBA00022741"/>
    </source>
</evidence>
<evidence type="ECO:0000256" key="3">
    <source>
        <dbReference type="ARBA" id="ARBA00004769"/>
    </source>
</evidence>
<feature type="domain" description="Pyridoxamine kinase/Phosphomethylpyrimidine kinase" evidence="16">
    <location>
        <begin position="19"/>
        <end position="264"/>
    </location>
</feature>
<evidence type="ECO:0000256" key="4">
    <source>
        <dbReference type="ARBA" id="ARBA00009879"/>
    </source>
</evidence>
<dbReference type="EC" id="2.7.1.49" evidence="5"/>
<evidence type="ECO:0000256" key="2">
    <source>
        <dbReference type="ARBA" id="ARBA00000565"/>
    </source>
</evidence>
<comment type="pathway">
    <text evidence="13">Cofactor biosynthesis; thiamine diphosphate biosynthesis; 4-amino-2-methyl-5-diphosphomethylpyrimidine from 5-amino-1-(5-phospho-D-ribosyl)imidazole: step 2/3.</text>
</comment>
<evidence type="ECO:0000256" key="8">
    <source>
        <dbReference type="ARBA" id="ARBA00022679"/>
    </source>
</evidence>
<evidence type="ECO:0000259" key="16">
    <source>
        <dbReference type="Pfam" id="PF08543"/>
    </source>
</evidence>
<comment type="similarity">
    <text evidence="4">Belongs to the ThiD family.</text>
</comment>
<dbReference type="InterPro" id="IPR029056">
    <property type="entry name" value="Ribokinase-like"/>
</dbReference>
<dbReference type="GO" id="GO:0009228">
    <property type="term" value="P:thiamine biosynthetic process"/>
    <property type="evidence" value="ECO:0007669"/>
    <property type="project" value="UniProtKB-KW"/>
</dbReference>
<dbReference type="InterPro" id="IPR013749">
    <property type="entry name" value="PM/HMP-P_kinase-1"/>
</dbReference>
<evidence type="ECO:0000256" key="10">
    <source>
        <dbReference type="ARBA" id="ARBA00022777"/>
    </source>
</evidence>
<accession>A0A0R1HKC6</accession>
<organism evidence="17 18">
    <name type="scientific">Secundilactobacillus kimchicus JCM 15530</name>
    <dbReference type="NCBI Taxonomy" id="1302272"/>
    <lineage>
        <taxon>Bacteria</taxon>
        <taxon>Bacillati</taxon>
        <taxon>Bacillota</taxon>
        <taxon>Bacilli</taxon>
        <taxon>Lactobacillales</taxon>
        <taxon>Lactobacillaceae</taxon>
        <taxon>Secundilactobacillus</taxon>
    </lineage>
</organism>
<evidence type="ECO:0000256" key="6">
    <source>
        <dbReference type="ARBA" id="ARBA00012963"/>
    </source>
</evidence>
<reference evidence="17 18" key="1">
    <citation type="journal article" date="2015" name="Genome Announc.">
        <title>Expanding the biotechnology potential of lactobacilli through comparative genomics of 213 strains and associated genera.</title>
        <authorList>
            <person name="Sun Z."/>
            <person name="Harris H.M."/>
            <person name="McCann A."/>
            <person name="Guo C."/>
            <person name="Argimon S."/>
            <person name="Zhang W."/>
            <person name="Yang X."/>
            <person name="Jeffery I.B."/>
            <person name="Cooney J.C."/>
            <person name="Kagawa T.F."/>
            <person name="Liu W."/>
            <person name="Song Y."/>
            <person name="Salvetti E."/>
            <person name="Wrobel A."/>
            <person name="Rasinkangas P."/>
            <person name="Parkhill J."/>
            <person name="Rea M.C."/>
            <person name="O'Sullivan O."/>
            <person name="Ritari J."/>
            <person name="Douillard F.P."/>
            <person name="Paul Ross R."/>
            <person name="Yang R."/>
            <person name="Briner A.E."/>
            <person name="Felis G.E."/>
            <person name="de Vos W.M."/>
            <person name="Barrangou R."/>
            <person name="Klaenhammer T.R."/>
            <person name="Caufield P.W."/>
            <person name="Cui Y."/>
            <person name="Zhang H."/>
            <person name="O'Toole P.W."/>
        </authorList>
    </citation>
    <scope>NUCLEOTIDE SEQUENCE [LARGE SCALE GENOMIC DNA]</scope>
    <source>
        <strain evidence="17 18">JCM 15530</strain>
    </source>
</reference>
<evidence type="ECO:0000256" key="14">
    <source>
        <dbReference type="ARBA" id="ARBA00042102"/>
    </source>
</evidence>
<keyword evidence="18" id="KW-1185">Reference proteome</keyword>
<keyword evidence="8" id="KW-0808">Transferase</keyword>
<dbReference type="InterPro" id="IPR004399">
    <property type="entry name" value="HMP/HMP-P_kinase_dom"/>
</dbReference>
<dbReference type="NCBIfam" id="TIGR00097">
    <property type="entry name" value="HMP-P_kinase"/>
    <property type="match status" value="1"/>
</dbReference>
<evidence type="ECO:0000256" key="15">
    <source>
        <dbReference type="ARBA" id="ARBA00043176"/>
    </source>
</evidence>
<protein>
    <recommendedName>
        <fullName evidence="7">Hydroxymethylpyrimidine/phosphomethylpyrimidine kinase</fullName>
        <ecNumber evidence="5">2.7.1.49</ecNumber>
        <ecNumber evidence="6">2.7.4.7</ecNumber>
    </recommendedName>
    <alternativeName>
        <fullName evidence="14">Hydroxymethylpyrimidine kinase</fullName>
    </alternativeName>
    <alternativeName>
        <fullName evidence="15">Hydroxymethylpyrimidine phosphate kinase</fullName>
    </alternativeName>
</protein>
<evidence type="ECO:0000313" key="18">
    <source>
        <dbReference type="Proteomes" id="UP000050911"/>
    </source>
</evidence>